<accession>A0A172QVJ1</accession>
<dbReference type="PROSITE" id="PS50932">
    <property type="entry name" value="HTH_LACI_2"/>
    <property type="match status" value="1"/>
</dbReference>
<proteinExistence type="predicted"/>
<dbReference type="Proteomes" id="UP000076929">
    <property type="component" value="Chromosome"/>
</dbReference>
<dbReference type="InterPro" id="IPR046335">
    <property type="entry name" value="LacI/GalR-like_sensor"/>
</dbReference>
<evidence type="ECO:0000313" key="5">
    <source>
        <dbReference type="EMBL" id="ANE04651.1"/>
    </source>
</evidence>
<evidence type="ECO:0000313" key="6">
    <source>
        <dbReference type="Proteomes" id="UP000076929"/>
    </source>
</evidence>
<dbReference type="Pfam" id="PF13377">
    <property type="entry name" value="Peripla_BP_3"/>
    <property type="match status" value="1"/>
</dbReference>
<reference evidence="5 6" key="1">
    <citation type="submission" date="2016-05" db="EMBL/GenBank/DDBJ databases">
        <title>Complete genome sequence of Corynebacterium crudilactis, a new Corynebacterium species isolated from raw cow's milk.</title>
        <authorList>
            <person name="Christian R."/>
            <person name="Zimmermann J."/>
            <person name="Lipski A."/>
            <person name="Kalinowski J."/>
        </authorList>
    </citation>
    <scope>NUCLEOTIDE SEQUENCE [LARGE SCALE GENOMIC DNA]</scope>
    <source>
        <strain evidence="5 6">JZ16</strain>
    </source>
</reference>
<evidence type="ECO:0000259" key="4">
    <source>
        <dbReference type="PROSITE" id="PS50932"/>
    </source>
</evidence>
<dbReference type="InterPro" id="IPR010982">
    <property type="entry name" value="Lambda_DNA-bd_dom_sf"/>
</dbReference>
<dbReference type="GO" id="GO:0000976">
    <property type="term" value="F:transcription cis-regulatory region binding"/>
    <property type="evidence" value="ECO:0007669"/>
    <property type="project" value="TreeGrafter"/>
</dbReference>
<dbReference type="Pfam" id="PF00356">
    <property type="entry name" value="LacI"/>
    <property type="match status" value="1"/>
</dbReference>
<sequence length="327" mass="35752">MVNSFDVARLAGVSQSTVSRALRGDSKVSERTRTLVADAAKTLGYVPNLAGRALSSGRTNRIGLLVTDLSNEFYHRLIGPVVDRVDEHQHEVVLLADNQSTSDIPNRIISLGLDGVILATTTTDSVIPYKLREKNIPFVYFNRIAPAVPADAAVIDLTDGMQDLVNAIKRNGYKRVGAILGPKNATTGTLRANIFFELLAQNEIFVPFDYRVNGDFSIPAGLEGFQELMSREVPPDVIFCANDVVAMGAINAAHVYDIKVPEDVALVGFDDLPEAKWPIFSLSTVGFDLEKLAAVAVDLLFERIENPEADFKTVELPSYYVTRKSLP</sequence>
<evidence type="ECO:0000256" key="1">
    <source>
        <dbReference type="ARBA" id="ARBA00023015"/>
    </source>
</evidence>
<evidence type="ECO:0000256" key="3">
    <source>
        <dbReference type="ARBA" id="ARBA00023163"/>
    </source>
</evidence>
<dbReference type="PANTHER" id="PTHR30146">
    <property type="entry name" value="LACI-RELATED TRANSCRIPTIONAL REPRESSOR"/>
    <property type="match status" value="1"/>
</dbReference>
<feature type="domain" description="HTH lacI-type" evidence="4">
    <location>
        <begin position="2"/>
        <end position="56"/>
    </location>
</feature>
<keyword evidence="1" id="KW-0805">Transcription regulation</keyword>
<gene>
    <name evidence="5" type="ORF">ccrud_10835</name>
</gene>
<dbReference type="SMART" id="SM00354">
    <property type="entry name" value="HTH_LACI"/>
    <property type="match status" value="1"/>
</dbReference>
<dbReference type="Gene3D" id="3.40.50.2300">
    <property type="match status" value="2"/>
</dbReference>
<dbReference type="InterPro" id="IPR028082">
    <property type="entry name" value="Peripla_BP_I"/>
</dbReference>
<dbReference type="EMBL" id="CP015622">
    <property type="protein sequence ID" value="ANE04651.1"/>
    <property type="molecule type" value="Genomic_DNA"/>
</dbReference>
<dbReference type="Gene3D" id="1.10.260.40">
    <property type="entry name" value="lambda repressor-like DNA-binding domains"/>
    <property type="match status" value="1"/>
</dbReference>
<dbReference type="PANTHER" id="PTHR30146:SF109">
    <property type="entry name" value="HTH-TYPE TRANSCRIPTIONAL REGULATOR GALS"/>
    <property type="match status" value="1"/>
</dbReference>
<dbReference type="OrthoDB" id="9816215at2"/>
<keyword evidence="6" id="KW-1185">Reference proteome</keyword>
<evidence type="ECO:0000256" key="2">
    <source>
        <dbReference type="ARBA" id="ARBA00023125"/>
    </source>
</evidence>
<organism evidence="5 6">
    <name type="scientific">Corynebacterium crudilactis</name>
    <dbReference type="NCBI Taxonomy" id="1652495"/>
    <lineage>
        <taxon>Bacteria</taxon>
        <taxon>Bacillati</taxon>
        <taxon>Actinomycetota</taxon>
        <taxon>Actinomycetes</taxon>
        <taxon>Mycobacteriales</taxon>
        <taxon>Corynebacteriaceae</taxon>
        <taxon>Corynebacterium</taxon>
    </lineage>
</organism>
<dbReference type="STRING" id="1652495.ccrud_10835"/>
<keyword evidence="2" id="KW-0238">DNA-binding</keyword>
<keyword evidence="3" id="KW-0804">Transcription</keyword>
<name>A0A172QVJ1_9CORY</name>
<protein>
    <recommendedName>
        <fullName evidence="4">HTH lacI-type domain-containing protein</fullName>
    </recommendedName>
</protein>
<dbReference type="InterPro" id="IPR000843">
    <property type="entry name" value="HTH_LacI"/>
</dbReference>
<dbReference type="GO" id="GO:0003700">
    <property type="term" value="F:DNA-binding transcription factor activity"/>
    <property type="evidence" value="ECO:0007669"/>
    <property type="project" value="TreeGrafter"/>
</dbReference>
<dbReference type="CDD" id="cd06267">
    <property type="entry name" value="PBP1_LacI_sugar_binding-like"/>
    <property type="match status" value="1"/>
</dbReference>
<dbReference type="CDD" id="cd01392">
    <property type="entry name" value="HTH_LacI"/>
    <property type="match status" value="1"/>
</dbReference>
<dbReference type="SUPFAM" id="SSF47413">
    <property type="entry name" value="lambda repressor-like DNA-binding domains"/>
    <property type="match status" value="1"/>
</dbReference>
<dbReference type="SUPFAM" id="SSF53822">
    <property type="entry name" value="Periplasmic binding protein-like I"/>
    <property type="match status" value="1"/>
</dbReference>
<dbReference type="AlphaFoldDB" id="A0A172QVJ1"/>
<dbReference type="KEGG" id="ccjz:ccrud_10835"/>
<dbReference type="RefSeq" id="WP_066567478.1">
    <property type="nucleotide sequence ID" value="NZ_CP015622.1"/>
</dbReference>